<proteinExistence type="predicted"/>
<reference evidence="10 11" key="1">
    <citation type="submission" date="2018-11" db="EMBL/GenBank/DDBJ databases">
        <authorList>
            <person name="Lopez-Roques C."/>
            <person name="Donnadieu C."/>
            <person name="Bouchez O."/>
            <person name="Klopp C."/>
            <person name="Cabau C."/>
            <person name="Zahm M."/>
        </authorList>
    </citation>
    <scope>NUCLEOTIDE SEQUENCE [LARGE SCALE GENOMIC DNA]</scope>
    <source>
        <strain evidence="10">RS831</strain>
        <tissue evidence="10">Whole body</tissue>
    </source>
</reference>
<dbReference type="PROSITE" id="PS00028">
    <property type="entry name" value="ZINC_FINGER_C2H2_1"/>
    <property type="match status" value="3"/>
</dbReference>
<evidence type="ECO:0000313" key="11">
    <source>
        <dbReference type="Proteomes" id="UP000283210"/>
    </source>
</evidence>
<dbReference type="OrthoDB" id="8948239at2759"/>
<dbReference type="GO" id="GO:0000978">
    <property type="term" value="F:RNA polymerase II cis-regulatory region sequence-specific DNA binding"/>
    <property type="evidence" value="ECO:0007669"/>
    <property type="project" value="TreeGrafter"/>
</dbReference>
<dbReference type="InterPro" id="IPR036236">
    <property type="entry name" value="Znf_C2H2_sf"/>
</dbReference>
<keyword evidence="4 7" id="KW-0863">Zinc-finger</keyword>
<evidence type="ECO:0000259" key="9">
    <source>
        <dbReference type="PROSITE" id="PS50157"/>
    </source>
</evidence>
<dbReference type="PANTHER" id="PTHR24376">
    <property type="entry name" value="ZINC FINGER PROTEIN"/>
    <property type="match status" value="1"/>
</dbReference>
<keyword evidence="2" id="KW-0479">Metal-binding</keyword>
<feature type="domain" description="C2H2-type" evidence="9">
    <location>
        <begin position="597"/>
        <end position="624"/>
    </location>
</feature>
<feature type="domain" description="C2H2-type" evidence="9">
    <location>
        <begin position="721"/>
        <end position="747"/>
    </location>
</feature>
<dbReference type="Proteomes" id="UP000283210">
    <property type="component" value="Chromosome 18"/>
</dbReference>
<dbReference type="GO" id="GO:0001228">
    <property type="term" value="F:DNA-binding transcription activator activity, RNA polymerase II-specific"/>
    <property type="evidence" value="ECO:0007669"/>
    <property type="project" value="TreeGrafter"/>
</dbReference>
<comment type="subcellular location">
    <subcellularLocation>
        <location evidence="1">Nucleus</location>
    </subcellularLocation>
</comment>
<feature type="compositionally biased region" description="Basic and acidic residues" evidence="8">
    <location>
        <begin position="659"/>
        <end position="669"/>
    </location>
</feature>
<gene>
    <name evidence="10" type="ORF">OJAV_G00185290</name>
</gene>
<evidence type="ECO:0000256" key="5">
    <source>
        <dbReference type="ARBA" id="ARBA00022833"/>
    </source>
</evidence>
<feature type="region of interest" description="Disordered" evidence="8">
    <location>
        <begin position="649"/>
        <end position="692"/>
    </location>
</feature>
<protein>
    <recommendedName>
        <fullName evidence="9">C2H2-type domain-containing protein</fullName>
    </recommendedName>
</protein>
<evidence type="ECO:0000256" key="7">
    <source>
        <dbReference type="PROSITE-ProRule" id="PRU00042"/>
    </source>
</evidence>
<dbReference type="PROSITE" id="PS50157">
    <property type="entry name" value="ZINC_FINGER_C2H2_2"/>
    <property type="match status" value="3"/>
</dbReference>
<dbReference type="Pfam" id="PF00096">
    <property type="entry name" value="zf-C2H2"/>
    <property type="match status" value="1"/>
</dbReference>
<dbReference type="GO" id="GO:0008270">
    <property type="term" value="F:zinc ion binding"/>
    <property type="evidence" value="ECO:0007669"/>
    <property type="project" value="UniProtKB-KW"/>
</dbReference>
<dbReference type="PANTHER" id="PTHR24376:SF250">
    <property type="entry name" value="ZINC FINGER PROTEIN 770"/>
    <property type="match status" value="1"/>
</dbReference>
<feature type="region of interest" description="Disordered" evidence="8">
    <location>
        <begin position="496"/>
        <end position="537"/>
    </location>
</feature>
<evidence type="ECO:0000313" key="10">
    <source>
        <dbReference type="EMBL" id="RVE60876.1"/>
    </source>
</evidence>
<dbReference type="AlphaFoldDB" id="A0A437CDI9"/>
<dbReference type="Gene3D" id="3.30.160.60">
    <property type="entry name" value="Classic Zinc Finger"/>
    <property type="match status" value="3"/>
</dbReference>
<keyword evidence="11" id="KW-1185">Reference proteome</keyword>
<dbReference type="InterPro" id="IPR013087">
    <property type="entry name" value="Znf_C2H2_type"/>
</dbReference>
<dbReference type="SMART" id="SM00355">
    <property type="entry name" value="ZnF_C2H2"/>
    <property type="match status" value="5"/>
</dbReference>
<keyword evidence="5" id="KW-0862">Zinc</keyword>
<keyword evidence="3" id="KW-0677">Repeat</keyword>
<evidence type="ECO:0000256" key="2">
    <source>
        <dbReference type="ARBA" id="ARBA00022723"/>
    </source>
</evidence>
<organism evidence="10 11">
    <name type="scientific">Oryzias javanicus</name>
    <name type="common">Javanese ricefish</name>
    <name type="synonym">Aplocheilus javanicus</name>
    <dbReference type="NCBI Taxonomy" id="123683"/>
    <lineage>
        <taxon>Eukaryota</taxon>
        <taxon>Metazoa</taxon>
        <taxon>Chordata</taxon>
        <taxon>Craniata</taxon>
        <taxon>Vertebrata</taxon>
        <taxon>Euteleostomi</taxon>
        <taxon>Actinopterygii</taxon>
        <taxon>Neopterygii</taxon>
        <taxon>Teleostei</taxon>
        <taxon>Neoteleostei</taxon>
        <taxon>Acanthomorphata</taxon>
        <taxon>Ovalentaria</taxon>
        <taxon>Atherinomorphae</taxon>
        <taxon>Beloniformes</taxon>
        <taxon>Adrianichthyidae</taxon>
        <taxon>Oryziinae</taxon>
        <taxon>Oryzias</taxon>
    </lineage>
</organism>
<feature type="domain" description="C2H2-type" evidence="9">
    <location>
        <begin position="693"/>
        <end position="720"/>
    </location>
</feature>
<keyword evidence="6" id="KW-0539">Nucleus</keyword>
<evidence type="ECO:0000256" key="3">
    <source>
        <dbReference type="ARBA" id="ARBA00022737"/>
    </source>
</evidence>
<evidence type="ECO:0000256" key="6">
    <source>
        <dbReference type="ARBA" id="ARBA00023242"/>
    </source>
</evidence>
<accession>A0A437CDI9</accession>
<name>A0A437CDI9_ORYJA</name>
<feature type="compositionally biased region" description="Basic residues" evidence="8">
    <location>
        <begin position="672"/>
        <end position="692"/>
    </location>
</feature>
<evidence type="ECO:0000256" key="4">
    <source>
        <dbReference type="ARBA" id="ARBA00022771"/>
    </source>
</evidence>
<dbReference type="EMBL" id="CM012454">
    <property type="protein sequence ID" value="RVE60876.1"/>
    <property type="molecule type" value="Genomic_DNA"/>
</dbReference>
<evidence type="ECO:0000256" key="8">
    <source>
        <dbReference type="SAM" id="MobiDB-lite"/>
    </source>
</evidence>
<reference evidence="10 11" key="2">
    <citation type="submission" date="2019-01" db="EMBL/GenBank/DDBJ databases">
        <title>A chromosome length genome reference of the Java medaka (oryzias javanicus).</title>
        <authorList>
            <person name="Herpin A."/>
            <person name="Takehana Y."/>
            <person name="Naruse K."/>
            <person name="Ansai S."/>
            <person name="Kawaguchi M."/>
        </authorList>
    </citation>
    <scope>NUCLEOTIDE SEQUENCE [LARGE SCALE GENOMIC DNA]</scope>
    <source>
        <strain evidence="10">RS831</strain>
        <tissue evidence="10">Whole body</tissue>
    </source>
</reference>
<sequence>MGRRIPSSRHREEYTNLQIRILKDASMRVITRDDFERYPVHTLQFPHSLQSKDFVSFIKSKFADSASDTSFSVVRAKKILKVPSYKLLSLEPKCTFRTAWKNFICLRPERAEAAPSLDDEANSSPGFKPSVWSERFRVDSVEEWSDSRGEEAQNQEVNIRIRILEDPAIQYMSKDVLDRFPVRALWCPRSLKEEEFLSLLRSTFPQLAPDRPFEVLRNWPFKKLRRINLKALTPQEICKLQQNPTFCLRLTSPLSVQDEEKEEDLQSSEVHNKTALKVEDVAHLKVCLLEAPQESRVIHQLDCPGDPQDPPFLDLLRSSFPQLGVQAVELLTRTGDQLLPVKTQNQTVKEIRQNVASSDDAVLYVRVQDGSGGERPMEQQLSAPPAADPSEDEQVELKICILEDQAALSVSEDTLLSHPTYVLQCSRLLQEEEFLKFLRSTFPQLAPDKPFKVFKLGDDKTLQPLQIQTLTPQEVHRLGGAATICIHLQDPVKLQDKEKIKSDPGDDDDDEDSGVTAHRNSSDVRTGGQSSSRDEGNRNPAYLSCKVCERKHQSVCGLIKHAWGHVYEDVGSCGVCGENAASAEELKNHFLIHEKSHTCTVCGKFFIAPSGFKTHGRQHSDPRMHCCGTCQGDLRTKPTLTNNMKLHLKEESLQSDSRSQIDDEKDQTQSRKSSRSTGRTRRKSRKNNKNHPFKCSKCDQTFRSETLLEKHVRVHVGVGPWTCDVCGARFHYGVSMRKHLLTHMTGK</sequence>
<evidence type="ECO:0000256" key="1">
    <source>
        <dbReference type="ARBA" id="ARBA00004123"/>
    </source>
</evidence>
<dbReference type="SUPFAM" id="SSF57667">
    <property type="entry name" value="beta-beta-alpha zinc fingers"/>
    <property type="match status" value="3"/>
</dbReference>
<dbReference type="GO" id="GO:0005634">
    <property type="term" value="C:nucleus"/>
    <property type="evidence" value="ECO:0007669"/>
    <property type="project" value="UniProtKB-SubCell"/>
</dbReference>